<name>E1QXD5_OLSUV</name>
<dbReference type="PRINTS" id="PR00035">
    <property type="entry name" value="HTHGNTR"/>
</dbReference>
<dbReference type="SMART" id="SM00866">
    <property type="entry name" value="UTRA"/>
    <property type="match status" value="1"/>
</dbReference>
<dbReference type="RefSeq" id="WP_013252539.1">
    <property type="nucleotide sequence ID" value="NC_014363.1"/>
</dbReference>
<dbReference type="SUPFAM" id="SSF46785">
    <property type="entry name" value="Winged helix' DNA-binding domain"/>
    <property type="match status" value="1"/>
</dbReference>
<dbReference type="KEGG" id="ols:Olsu_1699"/>
<accession>E1QXD5</accession>
<dbReference type="InterPro" id="IPR036388">
    <property type="entry name" value="WH-like_DNA-bd_sf"/>
</dbReference>
<feature type="domain" description="HTH gntR-type" evidence="4">
    <location>
        <begin position="21"/>
        <end position="89"/>
    </location>
</feature>
<dbReference type="InterPro" id="IPR011663">
    <property type="entry name" value="UTRA"/>
</dbReference>
<evidence type="ECO:0000259" key="4">
    <source>
        <dbReference type="PROSITE" id="PS50949"/>
    </source>
</evidence>
<dbReference type="GO" id="GO:0003677">
    <property type="term" value="F:DNA binding"/>
    <property type="evidence" value="ECO:0007669"/>
    <property type="project" value="UniProtKB-KW"/>
</dbReference>
<dbReference type="Gene3D" id="3.40.1410.10">
    <property type="entry name" value="Chorismate lyase-like"/>
    <property type="match status" value="1"/>
</dbReference>
<dbReference type="GeneID" id="78513077"/>
<evidence type="ECO:0000256" key="3">
    <source>
        <dbReference type="ARBA" id="ARBA00023163"/>
    </source>
</evidence>
<organism evidence="5 6">
    <name type="scientific">Olsenella uli (strain ATCC 49627 / DSM 7084 / CCUG 31166 / CIP 109912 / JCM 12494 / LMG 11480 / NCIMB 702895 / VPI D76D-27C)</name>
    <name type="common">Lactobacillus uli</name>
    <dbReference type="NCBI Taxonomy" id="633147"/>
    <lineage>
        <taxon>Bacteria</taxon>
        <taxon>Bacillati</taxon>
        <taxon>Actinomycetota</taxon>
        <taxon>Coriobacteriia</taxon>
        <taxon>Coriobacteriales</taxon>
        <taxon>Atopobiaceae</taxon>
        <taxon>Olsenella</taxon>
    </lineage>
</organism>
<evidence type="ECO:0000256" key="2">
    <source>
        <dbReference type="ARBA" id="ARBA00023125"/>
    </source>
</evidence>
<dbReference type="PANTHER" id="PTHR44846">
    <property type="entry name" value="MANNOSYL-D-GLYCERATE TRANSPORT/METABOLISM SYSTEM REPRESSOR MNGR-RELATED"/>
    <property type="match status" value="1"/>
</dbReference>
<dbReference type="SUPFAM" id="SSF64288">
    <property type="entry name" value="Chorismate lyase-like"/>
    <property type="match status" value="1"/>
</dbReference>
<dbReference type="InterPro" id="IPR028978">
    <property type="entry name" value="Chorismate_lyase_/UTRA_dom_sf"/>
</dbReference>
<dbReference type="Proteomes" id="UP000000333">
    <property type="component" value="Chromosome"/>
</dbReference>
<dbReference type="OrthoDB" id="3194402at2"/>
<evidence type="ECO:0000256" key="1">
    <source>
        <dbReference type="ARBA" id="ARBA00023015"/>
    </source>
</evidence>
<dbReference type="Pfam" id="PF07702">
    <property type="entry name" value="UTRA"/>
    <property type="match status" value="1"/>
</dbReference>
<dbReference type="eggNOG" id="COG2188">
    <property type="taxonomic scope" value="Bacteria"/>
</dbReference>
<protein>
    <submittedName>
        <fullName evidence="5">Transcriptional regulator, GntR family</fullName>
    </submittedName>
</protein>
<dbReference type="PATRIC" id="fig|633147.7.peg.1404"/>
<keyword evidence="3" id="KW-0804">Transcription</keyword>
<keyword evidence="6" id="KW-1185">Reference proteome</keyword>
<dbReference type="PANTHER" id="PTHR44846:SF16">
    <property type="entry name" value="TRANSCRIPTIONAL REGULATOR PHNF-RELATED"/>
    <property type="match status" value="1"/>
</dbReference>
<reference evidence="5 6" key="1">
    <citation type="journal article" date="2010" name="Stand. Genomic Sci.">
        <title>Complete genome sequence of Olsenella uli type strain (VPI D76D-27C).</title>
        <authorList>
            <person name="Goker M."/>
            <person name="Held B."/>
            <person name="Lucas S."/>
            <person name="Nolan M."/>
            <person name="Yasawong M."/>
            <person name="Glavina Del Rio T."/>
            <person name="Tice H."/>
            <person name="Cheng J.F."/>
            <person name="Bruce D."/>
            <person name="Detter J.C."/>
            <person name="Tapia R."/>
            <person name="Han C."/>
            <person name="Goodwin L."/>
            <person name="Pitluck S."/>
            <person name="Liolios K."/>
            <person name="Ivanova N."/>
            <person name="Mavromatis K."/>
            <person name="Mikhailova N."/>
            <person name="Pati A."/>
            <person name="Chen A."/>
            <person name="Palaniappan K."/>
            <person name="Land M."/>
            <person name="Hauser L."/>
            <person name="Chang Y.J."/>
            <person name="Jeffries C.D."/>
            <person name="Rohde M."/>
            <person name="Sikorski J."/>
            <person name="Pukall R."/>
            <person name="Woyke T."/>
            <person name="Bristow J."/>
            <person name="Eisen J.A."/>
            <person name="Markowitz V."/>
            <person name="Hugenholtz P."/>
            <person name="Kyrpides N.C."/>
            <person name="Klenk H.P."/>
            <person name="Lapidus A."/>
        </authorList>
    </citation>
    <scope>NUCLEOTIDE SEQUENCE [LARGE SCALE GENOMIC DNA]</scope>
    <source>
        <strain evidence="6">ATCC 49627 / DSM 7084 / CIP 109912 / JCM 12494 / NCIMB 702895 / VPI D76D-27C</strain>
    </source>
</reference>
<dbReference type="CDD" id="cd07377">
    <property type="entry name" value="WHTH_GntR"/>
    <property type="match status" value="1"/>
</dbReference>
<gene>
    <name evidence="5" type="ordered locus">Olsu_1699</name>
</gene>
<dbReference type="Gene3D" id="1.10.10.10">
    <property type="entry name" value="Winged helix-like DNA-binding domain superfamily/Winged helix DNA-binding domain"/>
    <property type="match status" value="1"/>
</dbReference>
<keyword evidence="2" id="KW-0238">DNA-binding</keyword>
<dbReference type="Pfam" id="PF00392">
    <property type="entry name" value="GntR"/>
    <property type="match status" value="1"/>
</dbReference>
<dbReference type="InterPro" id="IPR000524">
    <property type="entry name" value="Tscrpt_reg_HTH_GntR"/>
</dbReference>
<dbReference type="HOGENOM" id="CLU_063236_2_1_11"/>
<dbReference type="InterPro" id="IPR036390">
    <property type="entry name" value="WH_DNA-bd_sf"/>
</dbReference>
<keyword evidence="1" id="KW-0805">Transcription regulation</keyword>
<dbReference type="AlphaFoldDB" id="E1QXD5"/>
<dbReference type="PROSITE" id="PS50949">
    <property type="entry name" value="HTH_GNTR"/>
    <property type="match status" value="1"/>
</dbReference>
<dbReference type="InterPro" id="IPR050679">
    <property type="entry name" value="Bact_HTH_transcr_reg"/>
</dbReference>
<dbReference type="SMART" id="SM00345">
    <property type="entry name" value="HTH_GNTR"/>
    <property type="match status" value="1"/>
</dbReference>
<proteinExistence type="predicted"/>
<evidence type="ECO:0000313" key="6">
    <source>
        <dbReference type="Proteomes" id="UP000000333"/>
    </source>
</evidence>
<dbReference type="GO" id="GO:0003700">
    <property type="term" value="F:DNA-binding transcription factor activity"/>
    <property type="evidence" value="ECO:0007669"/>
    <property type="project" value="InterPro"/>
</dbReference>
<sequence>MAQTGDDRDAKARSLDASLHEQLYYQLYSILFEDIVNGTYPVGEQIPSETELMERYSVSRATVRRSMEILVNNGLIVRRRGRGSQVVSSKPATALKSVGSCIKRTHPDRVVPVKRVVSAQIVGAEGTAARELGVEEGRELYRLERIRCSAGVPYYLETIYLTRDFAPNALDHDFSGESLRAYYANILHVRWTHARQRVSARAADARCAGLLGIAEGSAILSVDRTSFDHDDIAREYMTSLYRSDQFYLDMSLEA</sequence>
<dbReference type="EMBL" id="CP002106">
    <property type="protein sequence ID" value="ADK68788.1"/>
    <property type="molecule type" value="Genomic_DNA"/>
</dbReference>
<evidence type="ECO:0000313" key="5">
    <source>
        <dbReference type="EMBL" id="ADK68788.1"/>
    </source>
</evidence>